<accession>D2J8B0</accession>
<proteinExistence type="predicted"/>
<dbReference type="EMBL" id="GQ900400">
    <property type="protein sequence ID" value="ACZ59010.1"/>
    <property type="molecule type" value="Genomic_DNA"/>
</dbReference>
<organism evidence="1">
    <name type="scientific">Staphylococcus aureus</name>
    <dbReference type="NCBI Taxonomy" id="1280"/>
    <lineage>
        <taxon>Bacteria</taxon>
        <taxon>Bacillati</taxon>
        <taxon>Bacillota</taxon>
        <taxon>Bacilli</taxon>
        <taxon>Bacillales</taxon>
        <taxon>Staphylococcaceae</taxon>
        <taxon>Staphylococcus</taxon>
    </lineage>
</organism>
<geneLocation type="plasmid" evidence="1">
    <name>pWBG758</name>
</geneLocation>
<reference evidence="1" key="2">
    <citation type="submission" date="2009-12" db="EMBL/GenBank/DDBJ databases">
        <authorList>
            <person name="Summers A.O."/>
            <person name="Shearer J."/>
            <person name="Wireman J."/>
        </authorList>
    </citation>
    <scope>NUCLEOTIDE SEQUENCE</scope>
    <source>
        <strain evidence="1">Y74T</strain>
        <plasmid evidence="1">pWBG758</plasmid>
    </source>
</reference>
<name>D2J8B0_STAAU</name>
<reference evidence="1" key="1">
    <citation type="submission" date="2009-08" db="EMBL/GenBank/DDBJ databases">
        <authorList>
            <person name="Gill J."/>
            <person name="Borman J."/>
            <person name="Shetty J."/>
            <person name="Hostetler J."/>
            <person name="Durkin S."/>
            <person name="Montgomery B."/>
        </authorList>
    </citation>
    <scope>NUCLEOTIDE SEQUENCE</scope>
    <source>
        <strain evidence="1">Y74T</strain>
        <plasmid evidence="1">pWBG758</plasmid>
    </source>
</reference>
<keyword evidence="1" id="KW-0614">Plasmid</keyword>
<sequence>MADEIITPLANDDEYLGMEVKQLEDEEGNDFYPKTHIKAVEGIERYDDGIIGVTNDLIDLANTMIFDTGWKDYSNNVAPGVQPNGLYASDGFHCGIRQVLHYYGAQEVQYVNKKMIRVNLRNFTNGQKIAQLPTGFMNTTQVFYSRSGSGKQPIMVEIRANGDMNVYIDKADQSGSASSNWIYAQFEWTE</sequence>
<gene>
    <name evidence="1" type="ORF">SAP040A_028</name>
</gene>
<dbReference type="RefSeq" id="WP_012816591.1">
    <property type="nucleotide sequence ID" value="NC_013329.1"/>
</dbReference>
<evidence type="ECO:0000313" key="1">
    <source>
        <dbReference type="EMBL" id="ACZ59010.1"/>
    </source>
</evidence>
<protein>
    <submittedName>
        <fullName evidence="1">Uncharacterized protein</fullName>
    </submittedName>
</protein>
<dbReference type="AlphaFoldDB" id="D2J8B0"/>